<accession>A0A811JV06</accession>
<evidence type="ECO:0000313" key="4">
    <source>
        <dbReference type="Proteomes" id="UP000614601"/>
    </source>
</evidence>
<comment type="caution">
    <text evidence="3">The sequence shown here is derived from an EMBL/GenBank/DDBJ whole genome shotgun (WGS) entry which is preliminary data.</text>
</comment>
<dbReference type="Proteomes" id="UP000614601">
    <property type="component" value="Unassembled WGS sequence"/>
</dbReference>
<feature type="transmembrane region" description="Helical" evidence="2">
    <location>
        <begin position="153"/>
        <end position="174"/>
    </location>
</feature>
<dbReference type="EMBL" id="CAJFCW020000001">
    <property type="protein sequence ID" value="CAG9085190.1"/>
    <property type="molecule type" value="Genomic_DNA"/>
</dbReference>
<dbReference type="AlphaFoldDB" id="A0A811JV06"/>
<name>A0A811JV06_9BILA</name>
<keyword evidence="4" id="KW-1185">Reference proteome</keyword>
<keyword evidence="2" id="KW-0812">Transmembrane</keyword>
<keyword evidence="2" id="KW-1133">Transmembrane helix</keyword>
<dbReference type="InterPro" id="IPR000884">
    <property type="entry name" value="TSP1_rpt"/>
</dbReference>
<evidence type="ECO:0000256" key="2">
    <source>
        <dbReference type="SAM" id="Phobius"/>
    </source>
</evidence>
<dbReference type="Proteomes" id="UP000783686">
    <property type="component" value="Unassembled WGS sequence"/>
</dbReference>
<dbReference type="SUPFAM" id="SSF82895">
    <property type="entry name" value="TSP-1 type 1 repeat"/>
    <property type="match status" value="1"/>
</dbReference>
<dbReference type="InterPro" id="IPR036383">
    <property type="entry name" value="TSP1_rpt_sf"/>
</dbReference>
<dbReference type="PROSITE" id="PS50092">
    <property type="entry name" value="TSP1"/>
    <property type="match status" value="1"/>
</dbReference>
<organism evidence="3 4">
    <name type="scientific">Bursaphelenchus okinawaensis</name>
    <dbReference type="NCBI Taxonomy" id="465554"/>
    <lineage>
        <taxon>Eukaryota</taxon>
        <taxon>Metazoa</taxon>
        <taxon>Ecdysozoa</taxon>
        <taxon>Nematoda</taxon>
        <taxon>Chromadorea</taxon>
        <taxon>Rhabditida</taxon>
        <taxon>Tylenchina</taxon>
        <taxon>Tylenchomorpha</taxon>
        <taxon>Aphelenchoidea</taxon>
        <taxon>Aphelenchoididae</taxon>
        <taxon>Bursaphelenchus</taxon>
    </lineage>
</organism>
<evidence type="ECO:0000256" key="1">
    <source>
        <dbReference type="SAM" id="MobiDB-lite"/>
    </source>
</evidence>
<dbReference type="Gene3D" id="2.20.100.10">
    <property type="entry name" value="Thrombospondin type-1 (TSP1) repeat"/>
    <property type="match status" value="1"/>
</dbReference>
<dbReference type="OrthoDB" id="5786306at2759"/>
<protein>
    <submittedName>
        <fullName evidence="3">Uncharacterized protein</fullName>
    </submittedName>
</protein>
<feature type="compositionally biased region" description="Polar residues" evidence="1">
    <location>
        <begin position="1"/>
        <end position="36"/>
    </location>
</feature>
<proteinExistence type="predicted"/>
<sequence length="332" mass="37246">MTDRNPNANAVQDNKVSIIQDTANPTQDTTNVTNDTRILDGADVKPNVPAAPRSLLGKNKNKSSDPQVSYMGPPTSSAHENPFELAAVGIPNKDQLNQDTLEADYEFFPTGNTEDISDVTGSHSGRTRTSSRLSINAKSIFVRMAAIYERSHVQYITVFNVFQMLVIIAMLIFLTTVSIQYKLQLDEWYKLYNITKPCFFEWGQWSECSATCRTGEIPPTKFRKAIQFIHAAGKLSDVKCDAERLSKVIDIAPCNVYQCPIKLSELKFGDCLYEDTNDENRTSCIRTRRVLDVARLIELDGDATLFEPCDCSTANNWISRMTPQNLSLINLH</sequence>
<keyword evidence="2" id="KW-0472">Membrane</keyword>
<gene>
    <name evidence="3" type="ORF">BOKJ2_LOCUS2007</name>
</gene>
<evidence type="ECO:0000313" key="3">
    <source>
        <dbReference type="EMBL" id="CAD5207323.1"/>
    </source>
</evidence>
<feature type="region of interest" description="Disordered" evidence="1">
    <location>
        <begin position="1"/>
        <end position="77"/>
    </location>
</feature>
<dbReference type="EMBL" id="CAJFDH010000001">
    <property type="protein sequence ID" value="CAD5207323.1"/>
    <property type="molecule type" value="Genomic_DNA"/>
</dbReference>
<reference evidence="3" key="1">
    <citation type="submission" date="2020-09" db="EMBL/GenBank/DDBJ databases">
        <authorList>
            <person name="Kikuchi T."/>
        </authorList>
    </citation>
    <scope>NUCLEOTIDE SEQUENCE</scope>
    <source>
        <strain evidence="3">SH1</strain>
    </source>
</reference>